<comment type="caution">
    <text evidence="13">The sequence shown here is derived from an EMBL/GenBank/DDBJ whole genome shotgun (WGS) entry which is preliminary data.</text>
</comment>
<evidence type="ECO:0000256" key="4">
    <source>
        <dbReference type="ARBA" id="ARBA00022614"/>
    </source>
</evidence>
<evidence type="ECO:0000256" key="3">
    <source>
        <dbReference type="ARBA" id="ARBA00022475"/>
    </source>
</evidence>
<keyword evidence="7" id="KW-0677">Repeat</keyword>
<evidence type="ECO:0000256" key="2">
    <source>
        <dbReference type="ARBA" id="ARBA00009592"/>
    </source>
</evidence>
<keyword evidence="8 12" id="KW-1133">Transmembrane helix</keyword>
<comment type="subcellular location">
    <subcellularLocation>
        <location evidence="1">Cell membrane</location>
        <topology evidence="1">Single-pass type I membrane protein</topology>
    </subcellularLocation>
</comment>
<dbReference type="Gene3D" id="3.80.10.10">
    <property type="entry name" value="Ribonuclease Inhibitor"/>
    <property type="match status" value="5"/>
</dbReference>
<evidence type="ECO:0000256" key="1">
    <source>
        <dbReference type="ARBA" id="ARBA00004251"/>
    </source>
</evidence>
<keyword evidence="5 12" id="KW-0812">Transmembrane</keyword>
<evidence type="ECO:0000256" key="11">
    <source>
        <dbReference type="ARBA" id="ARBA00023180"/>
    </source>
</evidence>
<dbReference type="InterPro" id="IPR046956">
    <property type="entry name" value="RLP23-like"/>
</dbReference>
<keyword evidence="10" id="KW-0675">Receptor</keyword>
<evidence type="ECO:0000313" key="13">
    <source>
        <dbReference type="EMBL" id="KAF3432986.1"/>
    </source>
</evidence>
<dbReference type="FunFam" id="3.80.10.10:FF:000111">
    <property type="entry name" value="LRR receptor-like serine/threonine-protein kinase ERECTA"/>
    <property type="match status" value="1"/>
</dbReference>
<keyword evidence="4" id="KW-0433">Leucine-rich repeat</keyword>
<sequence length="740" mass="83569">MTSLVHLDLSSNNFNCSIPTWIFRLSRLEFLSLANNGMTGTISSDITNLTSIIHLDLRGNDFEGKLPSLIGTQLCKLKVIELSYNKWNQLMSQVLDSLSGCVSDTLESLSISRGSIYGHLTKQIGKFKALTNLDLYANSISGPIPVSWRNLSSLTSLNLAYNHFNETLPEIYGQFLELKFFHISGNLLEGIVTEIPFANMTKLTSFWASGNRLTLKVGRDWIPPFQLDSLDMGSWHLGPRFPLWLRSQKTLTSLGLSNTGLEGVIPSWFWDSFEFDDLDLSNNHLRGRIQKLSKIAAPYSWIDLGHNHFEGPLPSLSSEMTHLDLSNNDFSGSICQFLCKRQGEFMKLVSIDLSHNHLSGNIPNCWSNWKQLASINLNYNKFNGTIPSSLYSLTFLQSLSLRSNNLSGDLSNLGLHNCIQLYILDLGENNFMGGIPGWIGARLLNMKILNLGSNNLHGHISEKLCALSSLHILDLSHNHLSGYIPKCFNNFSVMVSKNAHYYEVFLLNESMSFYIFEEEMYLVMKGQVLQYDENNVRLVTSIDLSGNFLTGHIPTEIVSLSNLLSLNLSMNLLTGEIPQKMGEMRALESIDFSMNKLSGEIPSSMSNLSFLSHLNLSYNNLRGRIPSGTQLQSFNASSYINNSLCGPPVTHNCSTDGPNENRTRFEDDDDDEMFSWLYIGMGVGFAVGFWGVCGSLFLNRTWRHNYFQFLDYMQDRIYVTSIIKMRWIHEKLGNHRHSQY</sequence>
<proteinExistence type="inferred from homology"/>
<protein>
    <submittedName>
        <fullName evidence="13">Uncharacterized protein</fullName>
    </submittedName>
</protein>
<keyword evidence="14" id="KW-1185">Reference proteome</keyword>
<dbReference type="AlphaFoldDB" id="A0A8K0GPX5"/>
<feature type="transmembrane region" description="Helical" evidence="12">
    <location>
        <begin position="676"/>
        <end position="698"/>
    </location>
</feature>
<dbReference type="SMART" id="SM00369">
    <property type="entry name" value="LRR_TYP"/>
    <property type="match status" value="7"/>
</dbReference>
<evidence type="ECO:0000256" key="7">
    <source>
        <dbReference type="ARBA" id="ARBA00022737"/>
    </source>
</evidence>
<comment type="similarity">
    <text evidence="2">Belongs to the RLP family.</text>
</comment>
<evidence type="ECO:0000256" key="10">
    <source>
        <dbReference type="ARBA" id="ARBA00023170"/>
    </source>
</evidence>
<dbReference type="PANTHER" id="PTHR48063:SF100">
    <property type="entry name" value="RECEPTOR-LIKE PROTEIN EIX2"/>
    <property type="match status" value="1"/>
</dbReference>
<reference evidence="13" key="1">
    <citation type="submission" date="2020-03" db="EMBL/GenBank/DDBJ databases">
        <title>A high-quality chromosome-level genome assembly of a woody plant with both climbing and erect habits, Rhamnella rubrinervis.</title>
        <authorList>
            <person name="Lu Z."/>
            <person name="Yang Y."/>
            <person name="Zhu X."/>
            <person name="Sun Y."/>
        </authorList>
    </citation>
    <scope>NUCLEOTIDE SEQUENCE</scope>
    <source>
        <strain evidence="13">BYM</strain>
        <tissue evidence="13">Leaf</tissue>
    </source>
</reference>
<keyword evidence="3" id="KW-1003">Cell membrane</keyword>
<dbReference type="InterPro" id="IPR032675">
    <property type="entry name" value="LRR_dom_sf"/>
</dbReference>
<dbReference type="InterPro" id="IPR003591">
    <property type="entry name" value="Leu-rich_rpt_typical-subtyp"/>
</dbReference>
<keyword evidence="11" id="KW-0325">Glycoprotein</keyword>
<dbReference type="PRINTS" id="PR00019">
    <property type="entry name" value="LEURICHRPT"/>
</dbReference>
<dbReference type="FunFam" id="3.80.10.10:FF:000095">
    <property type="entry name" value="LRR receptor-like serine/threonine-protein kinase GSO1"/>
    <property type="match status" value="1"/>
</dbReference>
<evidence type="ECO:0000256" key="8">
    <source>
        <dbReference type="ARBA" id="ARBA00022989"/>
    </source>
</evidence>
<keyword evidence="6" id="KW-0732">Signal</keyword>
<keyword evidence="9 12" id="KW-0472">Membrane</keyword>
<evidence type="ECO:0000256" key="5">
    <source>
        <dbReference type="ARBA" id="ARBA00022692"/>
    </source>
</evidence>
<gene>
    <name evidence="13" type="ORF">FNV43_RR24088</name>
</gene>
<dbReference type="EMBL" id="VOIH02000011">
    <property type="protein sequence ID" value="KAF3432986.1"/>
    <property type="molecule type" value="Genomic_DNA"/>
</dbReference>
<dbReference type="SMART" id="SM00365">
    <property type="entry name" value="LRR_SD22"/>
    <property type="match status" value="5"/>
</dbReference>
<organism evidence="13 14">
    <name type="scientific">Rhamnella rubrinervis</name>
    <dbReference type="NCBI Taxonomy" id="2594499"/>
    <lineage>
        <taxon>Eukaryota</taxon>
        <taxon>Viridiplantae</taxon>
        <taxon>Streptophyta</taxon>
        <taxon>Embryophyta</taxon>
        <taxon>Tracheophyta</taxon>
        <taxon>Spermatophyta</taxon>
        <taxon>Magnoliopsida</taxon>
        <taxon>eudicotyledons</taxon>
        <taxon>Gunneridae</taxon>
        <taxon>Pentapetalae</taxon>
        <taxon>rosids</taxon>
        <taxon>fabids</taxon>
        <taxon>Rosales</taxon>
        <taxon>Rhamnaceae</taxon>
        <taxon>rhamnoid group</taxon>
        <taxon>Rhamneae</taxon>
        <taxon>Rhamnella</taxon>
    </lineage>
</organism>
<evidence type="ECO:0000256" key="9">
    <source>
        <dbReference type="ARBA" id="ARBA00023136"/>
    </source>
</evidence>
<dbReference type="SUPFAM" id="SSF52058">
    <property type="entry name" value="L domain-like"/>
    <property type="match status" value="1"/>
</dbReference>
<dbReference type="Pfam" id="PF00560">
    <property type="entry name" value="LRR_1"/>
    <property type="match status" value="11"/>
</dbReference>
<evidence type="ECO:0000256" key="6">
    <source>
        <dbReference type="ARBA" id="ARBA00022729"/>
    </source>
</evidence>
<evidence type="ECO:0000313" key="14">
    <source>
        <dbReference type="Proteomes" id="UP000796880"/>
    </source>
</evidence>
<name>A0A8K0GPX5_9ROSA</name>
<dbReference type="InterPro" id="IPR001611">
    <property type="entry name" value="Leu-rich_rpt"/>
</dbReference>
<dbReference type="Proteomes" id="UP000796880">
    <property type="component" value="Unassembled WGS sequence"/>
</dbReference>
<evidence type="ECO:0000256" key="12">
    <source>
        <dbReference type="SAM" id="Phobius"/>
    </source>
</evidence>
<dbReference type="SUPFAM" id="SSF52047">
    <property type="entry name" value="RNI-like"/>
    <property type="match status" value="1"/>
</dbReference>
<dbReference type="PANTHER" id="PTHR48063">
    <property type="entry name" value="LRR RECEPTOR-LIKE KINASE"/>
    <property type="match status" value="1"/>
</dbReference>
<dbReference type="GO" id="GO:0005886">
    <property type="term" value="C:plasma membrane"/>
    <property type="evidence" value="ECO:0007669"/>
    <property type="project" value="UniProtKB-SubCell"/>
</dbReference>
<dbReference type="OrthoDB" id="1909482at2759"/>
<accession>A0A8K0GPX5</accession>